<feature type="domain" description="JmjC" evidence="7">
    <location>
        <begin position="28"/>
        <end position="191"/>
    </location>
</feature>
<dbReference type="PANTHER" id="PTHR12480:SF35">
    <property type="entry name" value="TRANSCRIPTION FACTOR JUMONJI, JMJC DOMAIN-CONTAINING PROTEIN"/>
    <property type="match status" value="1"/>
</dbReference>
<evidence type="ECO:0000256" key="3">
    <source>
        <dbReference type="ARBA" id="ARBA00022723"/>
    </source>
</evidence>
<dbReference type="FunFam" id="2.60.120.650:FF:000045">
    <property type="entry name" value="F-box protein At1g78280"/>
    <property type="match status" value="1"/>
</dbReference>
<proteinExistence type="inferred from homology"/>
<dbReference type="InterPro" id="IPR003347">
    <property type="entry name" value="JmjC_dom"/>
</dbReference>
<evidence type="ECO:0000313" key="8">
    <source>
        <dbReference type="EMBL" id="KAG8063173.1"/>
    </source>
</evidence>
<dbReference type="OrthoDB" id="424465at2759"/>
<dbReference type="GO" id="GO:0016491">
    <property type="term" value="F:oxidoreductase activity"/>
    <property type="evidence" value="ECO:0007669"/>
    <property type="project" value="UniProtKB-KW"/>
</dbReference>
<comment type="subcellular location">
    <subcellularLocation>
        <location evidence="1">Nucleus</location>
    </subcellularLocation>
</comment>
<dbReference type="Proteomes" id="UP000729402">
    <property type="component" value="Unassembled WGS sequence"/>
</dbReference>
<comment type="caution">
    <text evidence="8">The sequence shown here is derived from an EMBL/GenBank/DDBJ whole genome shotgun (WGS) entry which is preliminary data.</text>
</comment>
<dbReference type="AlphaFoldDB" id="A0A8J5SDU8"/>
<dbReference type="GO" id="GO:0005737">
    <property type="term" value="C:cytoplasm"/>
    <property type="evidence" value="ECO:0007669"/>
    <property type="project" value="TreeGrafter"/>
</dbReference>
<comment type="similarity">
    <text evidence="2">Belongs to the JARID1 histone demethylase family.</text>
</comment>
<evidence type="ECO:0000256" key="4">
    <source>
        <dbReference type="ARBA" id="ARBA00023002"/>
    </source>
</evidence>
<organism evidence="8 9">
    <name type="scientific">Zizania palustris</name>
    <name type="common">Northern wild rice</name>
    <dbReference type="NCBI Taxonomy" id="103762"/>
    <lineage>
        <taxon>Eukaryota</taxon>
        <taxon>Viridiplantae</taxon>
        <taxon>Streptophyta</taxon>
        <taxon>Embryophyta</taxon>
        <taxon>Tracheophyta</taxon>
        <taxon>Spermatophyta</taxon>
        <taxon>Magnoliopsida</taxon>
        <taxon>Liliopsida</taxon>
        <taxon>Poales</taxon>
        <taxon>Poaceae</taxon>
        <taxon>BOP clade</taxon>
        <taxon>Oryzoideae</taxon>
        <taxon>Oryzeae</taxon>
        <taxon>Zizaniinae</taxon>
        <taxon>Zizania</taxon>
    </lineage>
</organism>
<accession>A0A8J5SDU8</accession>
<dbReference type="GO" id="GO:0005634">
    <property type="term" value="C:nucleus"/>
    <property type="evidence" value="ECO:0007669"/>
    <property type="project" value="UniProtKB-SubCell"/>
</dbReference>
<evidence type="ECO:0000256" key="2">
    <source>
        <dbReference type="ARBA" id="ARBA00006801"/>
    </source>
</evidence>
<evidence type="ECO:0000259" key="7">
    <source>
        <dbReference type="PROSITE" id="PS51184"/>
    </source>
</evidence>
<dbReference type="EMBL" id="JAAALK010000286">
    <property type="protein sequence ID" value="KAG8063173.1"/>
    <property type="molecule type" value="Genomic_DNA"/>
</dbReference>
<name>A0A8J5SDU8_ZIZPA</name>
<dbReference type="Pfam" id="PF02373">
    <property type="entry name" value="JmjC"/>
    <property type="match status" value="1"/>
</dbReference>
<dbReference type="SMART" id="SM00558">
    <property type="entry name" value="JmjC"/>
    <property type="match status" value="1"/>
</dbReference>
<dbReference type="GO" id="GO:0046872">
    <property type="term" value="F:metal ion binding"/>
    <property type="evidence" value="ECO:0007669"/>
    <property type="project" value="UniProtKB-KW"/>
</dbReference>
<evidence type="ECO:0000313" key="9">
    <source>
        <dbReference type="Proteomes" id="UP000729402"/>
    </source>
</evidence>
<keyword evidence="6" id="KW-0539">Nucleus</keyword>
<sequence length="763" mass="87142">MKLKDYVSYMKLQHDEDPLYIFDDKFAESAPALLEDYNVPHLFQEDFFDIMDYDQRPDFRWLIIGPERSGASWHIDPGLTSAWNTLLCGRKRWALYPPGRVPGGVTVHVSDEDGDVDIETPTSLQWWLDVYPNLAEHEKPLECTQLPGETIFVPSGWWHCVLNLEMTVAVTQNFVDQTNFEHVCLDMAPGHCHKGVCRAGLLAVPGKSIRDVENHPSLMSRWNHSDMTRKEKRLKSSEHVRTSNNVNQCSALEFSDIHESLGDQVFSYDIGFLSQFLEKEKDHYSSVWSPTNSIGQREAREWLRRLWVLKSELRELIWKGACLAINVDKWYACLEEISECHSLPPPSDDEKLPVGTGSNPVFIVSDNVIKIYAEGGLGYSVHGLGTELEFYDLVQKLGSPLINHIPEIIASGFLVYQDGVYRTVPWDGKGIPDVLAKYYPLEVFYADSCFPLGLWSKQLLGMSSSTDVSDKPIWPYMVTRKCKGDIFARIRDTLSRTEILNLASSLGVQMRNIHRLPLPHVEHVSESWNANIKAKESSTFNVAHVPPEWKQVVSTLDRRKKNIKKHLSNWGGSIPQVLIDKAEEYLPDDMSFLIKFVKDDDGDSVYAVPAWIHSDIMDDNILIEGTTEPRTSTGCTTDEDLNKMDVIHIIDFSDLSIGDPLCDLIPLHLDVFRGDIDLLRQFLRSYQLPFLIGESNNDIHKSAQNSKFSRASYRAMCYCILHEDNVLGAIFSLWKELRTATSWEDVEHFVWGELNQYQQLRPT</sequence>
<keyword evidence="5" id="KW-0408">Iron</keyword>
<dbReference type="PROSITE" id="PS51184">
    <property type="entry name" value="JMJC"/>
    <property type="match status" value="1"/>
</dbReference>
<reference evidence="8" key="1">
    <citation type="journal article" date="2021" name="bioRxiv">
        <title>Whole Genome Assembly and Annotation of Northern Wild Rice, Zizania palustris L., Supports a Whole Genome Duplication in the Zizania Genus.</title>
        <authorList>
            <person name="Haas M."/>
            <person name="Kono T."/>
            <person name="Macchietto M."/>
            <person name="Millas R."/>
            <person name="McGilp L."/>
            <person name="Shao M."/>
            <person name="Duquette J."/>
            <person name="Hirsch C.N."/>
            <person name="Kimball J."/>
        </authorList>
    </citation>
    <scope>NUCLEOTIDE SEQUENCE</scope>
    <source>
        <tissue evidence="8">Fresh leaf tissue</tissue>
    </source>
</reference>
<reference evidence="8" key="2">
    <citation type="submission" date="2021-02" db="EMBL/GenBank/DDBJ databases">
        <authorList>
            <person name="Kimball J.A."/>
            <person name="Haas M.W."/>
            <person name="Macchietto M."/>
            <person name="Kono T."/>
            <person name="Duquette J."/>
            <person name="Shao M."/>
        </authorList>
    </citation>
    <scope>NUCLEOTIDE SEQUENCE</scope>
    <source>
        <tissue evidence="8">Fresh leaf tissue</tissue>
    </source>
</reference>
<gene>
    <name evidence="8" type="ORF">GUJ93_ZPchr0003g18085</name>
</gene>
<dbReference type="InterPro" id="IPR050910">
    <property type="entry name" value="JMJD6_ArgDemeth/LysHydrox"/>
</dbReference>
<protein>
    <recommendedName>
        <fullName evidence="7">JmjC domain-containing protein</fullName>
    </recommendedName>
</protein>
<evidence type="ECO:0000256" key="1">
    <source>
        <dbReference type="ARBA" id="ARBA00004123"/>
    </source>
</evidence>
<evidence type="ECO:0000256" key="6">
    <source>
        <dbReference type="ARBA" id="ARBA00023242"/>
    </source>
</evidence>
<dbReference type="PANTHER" id="PTHR12480">
    <property type="entry name" value="ARGININE DEMETHYLASE AND LYSYL-HYDROXYLASE JMJD"/>
    <property type="match status" value="1"/>
</dbReference>
<keyword evidence="9" id="KW-1185">Reference proteome</keyword>
<keyword evidence="3" id="KW-0479">Metal-binding</keyword>
<keyword evidence="4" id="KW-0560">Oxidoreductase</keyword>
<evidence type="ECO:0000256" key="5">
    <source>
        <dbReference type="ARBA" id="ARBA00023004"/>
    </source>
</evidence>